<dbReference type="InterPro" id="IPR036866">
    <property type="entry name" value="RibonucZ/Hydroxyglut_hydro"/>
</dbReference>
<organism evidence="1 2">
    <name type="scientific">Oleiharenicola lentus</name>
    <dbReference type="NCBI Taxonomy" id="2508720"/>
    <lineage>
        <taxon>Bacteria</taxon>
        <taxon>Pseudomonadati</taxon>
        <taxon>Verrucomicrobiota</taxon>
        <taxon>Opitutia</taxon>
        <taxon>Opitutales</taxon>
        <taxon>Opitutaceae</taxon>
        <taxon>Oleiharenicola</taxon>
    </lineage>
</organism>
<dbReference type="PANTHER" id="PTHR33835:SF1">
    <property type="entry name" value="METALLO-BETA-LACTAMASE DOMAIN-CONTAINING PROTEIN"/>
    <property type="match status" value="1"/>
</dbReference>
<dbReference type="RefSeq" id="WP_129049617.1">
    <property type="nucleotide sequence ID" value="NZ_SDHX01000002.1"/>
</dbReference>
<sequence length="228" mass="25569">MPLLQPLHADLWVHRVPYWAMGMPLGRQLVVVRLPGGGLWIHSPVPVTPELRAELAALGEVRHVVGPNLWHDECLREFQANYPSALFHAAPGLAAQKKDVRFGAELSDAPHPDWAGVLEQHLVRGMPKVNEVVFFHPASRSLIIADLAFNLGPEGPWWFALMMCAYGAWNRFGPTPLEKWLMKDKAAVRASLDRILQWDFDRIIVGHGHNVEAGGNRVFREAYAFLQG</sequence>
<evidence type="ECO:0000313" key="2">
    <source>
        <dbReference type="Proteomes" id="UP000290218"/>
    </source>
</evidence>
<proteinExistence type="predicted"/>
<accession>A0A4V1M640</accession>
<dbReference type="Pfam" id="PF14234">
    <property type="entry name" value="DUF4336"/>
    <property type="match status" value="1"/>
</dbReference>
<dbReference type="InterPro" id="IPR025638">
    <property type="entry name" value="DUF4336"/>
</dbReference>
<reference evidence="1 2" key="1">
    <citation type="submission" date="2019-01" db="EMBL/GenBank/DDBJ databases">
        <title>Lacunisphaera sp. strain TWA-58.</title>
        <authorList>
            <person name="Chen W.-M."/>
        </authorList>
    </citation>
    <scope>NUCLEOTIDE SEQUENCE [LARGE SCALE GENOMIC DNA]</scope>
    <source>
        <strain evidence="1 2">TWA-58</strain>
    </source>
</reference>
<dbReference type="Proteomes" id="UP000290218">
    <property type="component" value="Unassembled WGS sequence"/>
</dbReference>
<dbReference type="SUPFAM" id="SSF56281">
    <property type="entry name" value="Metallo-hydrolase/oxidoreductase"/>
    <property type="match status" value="1"/>
</dbReference>
<name>A0A4V1M640_9BACT</name>
<dbReference type="AlphaFoldDB" id="A0A4V1M640"/>
<gene>
    <name evidence="1" type="ORF">ESB00_18540</name>
</gene>
<dbReference type="EMBL" id="SDHX01000002">
    <property type="protein sequence ID" value="RXK53686.1"/>
    <property type="molecule type" value="Genomic_DNA"/>
</dbReference>
<comment type="caution">
    <text evidence="1">The sequence shown here is derived from an EMBL/GenBank/DDBJ whole genome shotgun (WGS) entry which is preliminary data.</text>
</comment>
<protein>
    <submittedName>
        <fullName evidence="1">DUF4336 domain-containing protein</fullName>
    </submittedName>
</protein>
<dbReference type="PANTHER" id="PTHR33835">
    <property type="entry name" value="YALI0C07656P"/>
    <property type="match status" value="1"/>
</dbReference>
<dbReference type="OrthoDB" id="450111at2"/>
<keyword evidence="2" id="KW-1185">Reference proteome</keyword>
<evidence type="ECO:0000313" key="1">
    <source>
        <dbReference type="EMBL" id="RXK53686.1"/>
    </source>
</evidence>